<evidence type="ECO:0000256" key="5">
    <source>
        <dbReference type="HAMAP-Rule" id="MF_01825"/>
    </source>
</evidence>
<feature type="active site" evidence="5">
    <location>
        <position position="235"/>
    </location>
</feature>
<name>A0AAW7X4X0_9GAMM</name>
<feature type="domain" description="Erythronate-4-phosphate dehydrogenase dimerisation" evidence="8">
    <location>
        <begin position="300"/>
        <end position="367"/>
    </location>
</feature>
<dbReference type="PANTHER" id="PTHR42938">
    <property type="entry name" value="FORMATE DEHYDROGENASE 1"/>
    <property type="match status" value="1"/>
</dbReference>
<feature type="binding site" evidence="5">
    <location>
        <position position="173"/>
    </location>
    <ligand>
        <name>NAD(+)</name>
        <dbReference type="ChEBI" id="CHEBI:57540"/>
    </ligand>
</feature>
<dbReference type="GO" id="GO:0033711">
    <property type="term" value="F:4-phosphoerythronate dehydrogenase activity"/>
    <property type="evidence" value="ECO:0007669"/>
    <property type="project" value="UniProtKB-EC"/>
</dbReference>
<comment type="caution">
    <text evidence="5">Lacks conserved residue(s) required for the propagation of feature annotation.</text>
</comment>
<dbReference type="GO" id="GO:0051287">
    <property type="term" value="F:NAD binding"/>
    <property type="evidence" value="ECO:0007669"/>
    <property type="project" value="InterPro"/>
</dbReference>
<evidence type="ECO:0000259" key="7">
    <source>
        <dbReference type="Pfam" id="PF02826"/>
    </source>
</evidence>
<dbReference type="InterPro" id="IPR038251">
    <property type="entry name" value="PdxB_dimer_sf"/>
</dbReference>
<dbReference type="InterPro" id="IPR024531">
    <property type="entry name" value="Erythronate-4-P_DHase_dimer"/>
</dbReference>
<dbReference type="GO" id="GO:0005829">
    <property type="term" value="C:cytosol"/>
    <property type="evidence" value="ECO:0007669"/>
    <property type="project" value="TreeGrafter"/>
</dbReference>
<accession>A0AAW7X4X0</accession>
<dbReference type="Pfam" id="PF02826">
    <property type="entry name" value="2-Hacid_dh_C"/>
    <property type="match status" value="1"/>
</dbReference>
<keyword evidence="4 5" id="KW-0664">Pyridoxine biosynthesis</keyword>
<dbReference type="Proteomes" id="UP001169760">
    <property type="component" value="Unassembled WGS sequence"/>
</dbReference>
<dbReference type="Pfam" id="PF11890">
    <property type="entry name" value="DUF3410"/>
    <property type="match status" value="1"/>
</dbReference>
<feature type="binding site" evidence="5">
    <location>
        <position position="146"/>
    </location>
    <ligand>
        <name>NAD(+)</name>
        <dbReference type="ChEBI" id="CHEBI:57540"/>
    </ligand>
</feature>
<evidence type="ECO:0000259" key="8">
    <source>
        <dbReference type="Pfam" id="PF11890"/>
    </source>
</evidence>
<feature type="active site" evidence="5">
    <location>
        <position position="206"/>
    </location>
</feature>
<dbReference type="PANTHER" id="PTHR42938:SF9">
    <property type="entry name" value="FORMATE DEHYDROGENASE 1"/>
    <property type="match status" value="1"/>
</dbReference>
<dbReference type="Gene3D" id="3.40.50.720">
    <property type="entry name" value="NAD(P)-binding Rossmann-like Domain"/>
    <property type="match status" value="2"/>
</dbReference>
<evidence type="ECO:0000256" key="2">
    <source>
        <dbReference type="ARBA" id="ARBA00023002"/>
    </source>
</evidence>
<feature type="domain" description="D-isomer specific 2-hydroxyacid dehydrogenase catalytic" evidence="6">
    <location>
        <begin position="28"/>
        <end position="274"/>
    </location>
</feature>
<dbReference type="SUPFAM" id="SSF51735">
    <property type="entry name" value="NAD(P)-binding Rossmann-fold domains"/>
    <property type="match status" value="1"/>
</dbReference>
<comment type="caution">
    <text evidence="9">The sequence shown here is derived from an EMBL/GenBank/DDBJ whole genome shotgun (WGS) entry which is preliminary data.</text>
</comment>
<dbReference type="EC" id="1.1.1.290" evidence="5"/>
<comment type="similarity">
    <text evidence="5">Belongs to the D-isomer specific 2-hydroxyacid dehydrogenase family. PdxB subfamily.</text>
</comment>
<dbReference type="SUPFAM" id="SSF52283">
    <property type="entry name" value="Formate/glycerate dehydrogenase catalytic domain-like"/>
    <property type="match status" value="1"/>
</dbReference>
<dbReference type="InterPro" id="IPR020921">
    <property type="entry name" value="Erythronate-4-P_DHase"/>
</dbReference>
<dbReference type="CDD" id="cd12158">
    <property type="entry name" value="ErythrP_dh"/>
    <property type="match status" value="1"/>
</dbReference>
<evidence type="ECO:0000313" key="10">
    <source>
        <dbReference type="Proteomes" id="UP001169760"/>
    </source>
</evidence>
<feature type="domain" description="D-isomer specific 2-hydroxyacid dehydrogenase NAD-binding" evidence="7">
    <location>
        <begin position="117"/>
        <end position="237"/>
    </location>
</feature>
<comment type="catalytic activity">
    <reaction evidence="5">
        <text>4-phospho-D-erythronate + NAD(+) = (R)-3-hydroxy-2-oxo-4-phosphooxybutanoate + NADH + H(+)</text>
        <dbReference type="Rhea" id="RHEA:18829"/>
        <dbReference type="ChEBI" id="CHEBI:15378"/>
        <dbReference type="ChEBI" id="CHEBI:57540"/>
        <dbReference type="ChEBI" id="CHEBI:57945"/>
        <dbReference type="ChEBI" id="CHEBI:58538"/>
        <dbReference type="ChEBI" id="CHEBI:58766"/>
        <dbReference type="EC" id="1.1.1.290"/>
    </reaction>
</comment>
<organism evidence="9 10">
    <name type="scientific">Saccharophagus degradans</name>
    <dbReference type="NCBI Taxonomy" id="86304"/>
    <lineage>
        <taxon>Bacteria</taxon>
        <taxon>Pseudomonadati</taxon>
        <taxon>Pseudomonadota</taxon>
        <taxon>Gammaproteobacteria</taxon>
        <taxon>Cellvibrionales</taxon>
        <taxon>Cellvibrionaceae</taxon>
        <taxon>Saccharophagus</taxon>
    </lineage>
</organism>
<comment type="subcellular location">
    <subcellularLocation>
        <location evidence="5">Cytoplasm</location>
    </subcellularLocation>
</comment>
<feature type="binding site" evidence="5">
    <location>
        <position position="66"/>
    </location>
    <ligand>
        <name>substrate</name>
    </ligand>
</feature>
<feature type="active site" description="Proton donor" evidence="5">
    <location>
        <position position="252"/>
    </location>
</feature>
<dbReference type="Gene3D" id="3.30.1370.170">
    <property type="match status" value="1"/>
</dbReference>
<evidence type="ECO:0000256" key="4">
    <source>
        <dbReference type="ARBA" id="ARBA00023096"/>
    </source>
</evidence>
<reference evidence="9" key="1">
    <citation type="submission" date="2023-07" db="EMBL/GenBank/DDBJ databases">
        <title>Genome content predicts the carbon catabolic preferences of heterotrophic bacteria.</title>
        <authorList>
            <person name="Gralka M."/>
        </authorList>
    </citation>
    <scope>NUCLEOTIDE SEQUENCE</scope>
    <source>
        <strain evidence="9">I3M17_2</strain>
    </source>
</reference>
<feature type="binding site" evidence="5">
    <location>
        <position position="230"/>
    </location>
    <ligand>
        <name>NAD(+)</name>
        <dbReference type="ChEBI" id="CHEBI:57540"/>
    </ligand>
</feature>
<dbReference type="InterPro" id="IPR006139">
    <property type="entry name" value="D-isomer_2_OHA_DH_cat_dom"/>
</dbReference>
<comment type="subunit">
    <text evidence="5">Homodimer.</text>
</comment>
<dbReference type="GO" id="GO:0036001">
    <property type="term" value="P:'de novo' pyridoxal 5'-phosphate biosynthetic process"/>
    <property type="evidence" value="ECO:0007669"/>
    <property type="project" value="TreeGrafter"/>
</dbReference>
<feature type="binding site" evidence="5">
    <location>
        <position position="45"/>
    </location>
    <ligand>
        <name>substrate</name>
    </ligand>
</feature>
<keyword evidence="3 5" id="KW-0520">NAD</keyword>
<proteinExistence type="inferred from homology"/>
<feature type="binding site" evidence="5">
    <location>
        <position position="255"/>
    </location>
    <ligand>
        <name>NAD(+)</name>
        <dbReference type="ChEBI" id="CHEBI:57540"/>
    </ligand>
</feature>
<comment type="function">
    <text evidence="5">Catalyzes the oxidation of erythronate-4-phosphate to 3-hydroxy-2-oxo-4-phosphonooxybutanoate.</text>
</comment>
<keyword evidence="2 5" id="KW-0560">Oxidoreductase</keyword>
<evidence type="ECO:0000256" key="3">
    <source>
        <dbReference type="ARBA" id="ARBA00023027"/>
    </source>
</evidence>
<dbReference type="InterPro" id="IPR036291">
    <property type="entry name" value="NAD(P)-bd_dom_sf"/>
</dbReference>
<dbReference type="GO" id="GO:0008615">
    <property type="term" value="P:pyridoxine biosynthetic process"/>
    <property type="evidence" value="ECO:0007669"/>
    <property type="project" value="UniProtKB-UniRule"/>
</dbReference>
<comment type="pathway">
    <text evidence="5">Cofactor biosynthesis; pyridoxine 5'-phosphate biosynthesis; pyridoxine 5'-phosphate from D-erythrose 4-phosphate: step 2/5.</text>
</comment>
<feature type="binding site" evidence="5">
    <location>
        <position position="256"/>
    </location>
    <ligand>
        <name>substrate</name>
    </ligand>
</feature>
<dbReference type="RefSeq" id="WP_303492741.1">
    <property type="nucleotide sequence ID" value="NZ_JAUOPB010000007.1"/>
</dbReference>
<evidence type="ECO:0000259" key="6">
    <source>
        <dbReference type="Pfam" id="PF00389"/>
    </source>
</evidence>
<dbReference type="GO" id="GO:0046983">
    <property type="term" value="F:protein dimerization activity"/>
    <property type="evidence" value="ECO:0007669"/>
    <property type="project" value="InterPro"/>
</dbReference>
<keyword evidence="1 5" id="KW-0963">Cytoplasm</keyword>
<gene>
    <name evidence="5" type="primary">pdxB</name>
    <name evidence="9" type="ORF">Q4521_10295</name>
</gene>
<dbReference type="AlphaFoldDB" id="A0AAW7X4X0"/>
<protein>
    <recommendedName>
        <fullName evidence="5">Erythronate-4-phosphate dehydrogenase</fullName>
        <ecNumber evidence="5">1.1.1.290</ecNumber>
    </recommendedName>
</protein>
<sequence>MKIVADENIPFVNELFEPIGEILLRPGREITPADVKNADILLVRSVTPVNAALLEGSKVQFVGTCTIGTDHLDKAYLDERDIAYSSAPGCNAGGVVQYALSAMAVLGLLQDSPSKDFKVAVVGCGNVGSRVYRTLSALGYDCIGVDPFLDTSTIPHLQPFEAIYDCDLICCHTPLTRSGPAPTEHMFNTDVFNHLKSGATLLNAGRGGVIDNRALLQYLNTHNDLTVVLDVWESEPDILVELLDAVALGSTHIAGYSYEGRINGSLMIHRALIDYLLAHGEHPEDTRRAIEAYVAKDKETINVTSFANAVLATYDVRDDDALLRQAVQGLPASFDMLRKQYRKRREFSHYQIEAAPPKLMPLLQSLGYGVVAK</sequence>
<dbReference type="EMBL" id="JAUOPB010000007">
    <property type="protein sequence ID" value="MDO6422865.1"/>
    <property type="molecule type" value="Genomic_DNA"/>
</dbReference>
<dbReference type="HAMAP" id="MF_01825">
    <property type="entry name" value="PdxB"/>
    <property type="match status" value="1"/>
</dbReference>
<dbReference type="InterPro" id="IPR006140">
    <property type="entry name" value="D-isomer_DH_NAD-bd"/>
</dbReference>
<evidence type="ECO:0000256" key="1">
    <source>
        <dbReference type="ARBA" id="ARBA00022490"/>
    </source>
</evidence>
<evidence type="ECO:0000313" key="9">
    <source>
        <dbReference type="EMBL" id="MDO6422865.1"/>
    </source>
</evidence>
<dbReference type="Pfam" id="PF00389">
    <property type="entry name" value="2-Hacid_dh"/>
    <property type="match status" value="1"/>
</dbReference>